<organism evidence="1 2">
    <name type="scientific">Enterobacter kobei</name>
    <dbReference type="NCBI Taxonomy" id="208224"/>
    <lineage>
        <taxon>Bacteria</taxon>
        <taxon>Pseudomonadati</taxon>
        <taxon>Pseudomonadota</taxon>
        <taxon>Gammaproteobacteria</taxon>
        <taxon>Enterobacterales</taxon>
        <taxon>Enterobacteriaceae</taxon>
        <taxon>Enterobacter</taxon>
        <taxon>Enterobacter cloacae complex</taxon>
    </lineage>
</organism>
<gene>
    <name evidence="1" type="ORF">ENKO_15730</name>
</gene>
<accession>A0AA86INZ0</accession>
<protein>
    <submittedName>
        <fullName evidence="1">Toxin RelE</fullName>
    </submittedName>
</protein>
<dbReference type="RefSeq" id="WP_088219072.1">
    <property type="nucleotide sequence ID" value="NZ_AP024590.1"/>
</dbReference>
<dbReference type="Pfam" id="PF05973">
    <property type="entry name" value="Gp49"/>
    <property type="match status" value="1"/>
</dbReference>
<proteinExistence type="predicted"/>
<name>A0AA86INZ0_9ENTR</name>
<dbReference type="InterPro" id="IPR009241">
    <property type="entry name" value="HigB-like"/>
</dbReference>
<dbReference type="EMBL" id="AP024590">
    <property type="protein sequence ID" value="BCU54979.1"/>
    <property type="molecule type" value="Genomic_DNA"/>
</dbReference>
<sequence length="117" mass="13493">MWVIETTDRFDAWYSMQNDTDRECILASLLVLRAKGPQLGRPYADTINGSRYANMKELRIQSHGEPIRAFFAFDMMRTGIVLCAGSKVGNDKRFYDVMLPLAEQEYAEHLKKINRKG</sequence>
<evidence type="ECO:0000313" key="2">
    <source>
        <dbReference type="Proteomes" id="UP000682928"/>
    </source>
</evidence>
<dbReference type="Proteomes" id="UP000682928">
    <property type="component" value="Chromosome"/>
</dbReference>
<reference evidence="1" key="1">
    <citation type="submission" date="2021-04" db="EMBL/GenBank/DDBJ databases">
        <title>Difference and commonality of drug resistance evolution in various bacteria. and drug sensitivity profiles.</title>
        <authorList>
            <person name="Maeda T."/>
            <person name="Shibai A."/>
            <person name="Kawada K."/>
            <person name="Kotani H."/>
            <person name="Tarusawa Y."/>
            <person name="Tanabe K."/>
            <person name="Furusawa C."/>
        </authorList>
    </citation>
    <scope>NUCLEOTIDE SEQUENCE</scope>
    <source>
        <strain evidence="1">JCM 8580</strain>
    </source>
</reference>
<dbReference type="AlphaFoldDB" id="A0AA86INZ0"/>
<evidence type="ECO:0000313" key="1">
    <source>
        <dbReference type="EMBL" id="BCU54979.1"/>
    </source>
</evidence>